<dbReference type="SUPFAM" id="SSF90209">
    <property type="entry name" value="Ran binding protein zinc finger-like"/>
    <property type="match status" value="1"/>
</dbReference>
<sequence>MTLGDLNKVWEIKTLKRKPKEEEARKILDRIANQVQPIMRKHNWRVKVLSEFWPKNPALLGVNVGRGIHVKLRLRRSDRDEEFLPYHEVLDTMLHELCHNVHSPHNARFYKLWDEIRKWSELSRTFQANKRRSALAIAPETVVAYSAILSSYLLAIVECEDLINKGISGTGQGFDLPGRRLGGASHKPRQSSLRQVALTAAENRVRLQSLLPSGPNKIGGDSSVMFALSPVQAAAMAAERRLQDNIWCGSEFYDLTGDEDCTDLMKDGVPDKPCCSKISKTASNEHDMNVKSLKRRRESDKVSLVQSDEGQPKPILIDLTNTASENWSMCYPDKLHPSKDYIKDSREEASASSSLPSHDDQMHETSSGTWQCTTCTLLNPPLAPICSLCTAEKPKKDKMKSHRWFCRFCTLENDLKMDKCDACGSWRYSYGPPIATSAPNLGT</sequence>
<feature type="domain" description="RanBP2-type" evidence="6">
    <location>
        <begin position="400"/>
        <end position="429"/>
    </location>
</feature>
<dbReference type="PROSITE" id="PS01358">
    <property type="entry name" value="ZF_RANBP2_1"/>
    <property type="match status" value="2"/>
</dbReference>
<evidence type="ECO:0000259" key="7">
    <source>
        <dbReference type="PROSITE" id="PS51397"/>
    </source>
</evidence>
<evidence type="ECO:0000259" key="6">
    <source>
        <dbReference type="PROSITE" id="PS50199"/>
    </source>
</evidence>
<organism evidence="8">
    <name type="scientific">Salvia splendens</name>
    <name type="common">Scarlet sage</name>
    <dbReference type="NCBI Taxonomy" id="180675"/>
    <lineage>
        <taxon>Eukaryota</taxon>
        <taxon>Viridiplantae</taxon>
        <taxon>Streptophyta</taxon>
        <taxon>Embryophyta</taxon>
        <taxon>Tracheophyta</taxon>
        <taxon>Spermatophyta</taxon>
        <taxon>Magnoliopsida</taxon>
        <taxon>eudicotyledons</taxon>
        <taxon>Gunneridae</taxon>
        <taxon>Pentapetalae</taxon>
        <taxon>asterids</taxon>
        <taxon>lamiids</taxon>
        <taxon>Lamiales</taxon>
        <taxon>Lamiaceae</taxon>
        <taxon>Nepetoideae</taxon>
        <taxon>Mentheae</taxon>
        <taxon>Salviinae</taxon>
        <taxon>Salvia</taxon>
        <taxon>Salvia subgen. Calosphace</taxon>
        <taxon>core Calosphace</taxon>
    </lineage>
</organism>
<proteinExistence type="predicted"/>
<dbReference type="PANTHER" id="PTHR46622:SF3">
    <property type="entry name" value="ZINC ION BINDING PROTEIN"/>
    <property type="match status" value="1"/>
</dbReference>
<evidence type="ECO:0008006" key="10">
    <source>
        <dbReference type="Google" id="ProtNLM"/>
    </source>
</evidence>
<dbReference type="GO" id="GO:0006281">
    <property type="term" value="P:DNA repair"/>
    <property type="evidence" value="ECO:0007669"/>
    <property type="project" value="TreeGrafter"/>
</dbReference>
<name>A0A8X8XXF7_SALSN</name>
<evidence type="ECO:0000313" key="8">
    <source>
        <dbReference type="EMBL" id="KAG6420844.1"/>
    </source>
</evidence>
<evidence type="ECO:0000256" key="2">
    <source>
        <dbReference type="ARBA" id="ARBA00022771"/>
    </source>
</evidence>
<keyword evidence="3" id="KW-0862">Zinc</keyword>
<evidence type="ECO:0000256" key="4">
    <source>
        <dbReference type="PROSITE-ProRule" id="PRU00322"/>
    </source>
</evidence>
<feature type="region of interest" description="Disordered" evidence="5">
    <location>
        <begin position="288"/>
        <end position="309"/>
    </location>
</feature>
<keyword evidence="1" id="KW-0479">Metal-binding</keyword>
<evidence type="ECO:0000256" key="1">
    <source>
        <dbReference type="ARBA" id="ARBA00022723"/>
    </source>
</evidence>
<dbReference type="GO" id="GO:0005634">
    <property type="term" value="C:nucleus"/>
    <property type="evidence" value="ECO:0007669"/>
    <property type="project" value="TreeGrafter"/>
</dbReference>
<feature type="domain" description="WLM" evidence="7">
    <location>
        <begin position="1"/>
        <end position="243"/>
    </location>
</feature>
<evidence type="ECO:0000313" key="9">
    <source>
        <dbReference type="Proteomes" id="UP000298416"/>
    </source>
</evidence>
<reference evidence="8" key="1">
    <citation type="submission" date="2018-01" db="EMBL/GenBank/DDBJ databases">
        <authorList>
            <person name="Mao J.F."/>
        </authorList>
    </citation>
    <scope>NUCLEOTIDE SEQUENCE</scope>
    <source>
        <strain evidence="8">Huo1</strain>
        <tissue evidence="8">Leaf</tissue>
    </source>
</reference>
<feature type="region of interest" description="Disordered" evidence="5">
    <location>
        <begin position="344"/>
        <end position="363"/>
    </location>
</feature>
<feature type="domain" description="RanBP2-type" evidence="6">
    <location>
        <begin position="366"/>
        <end position="395"/>
    </location>
</feature>
<keyword evidence="9" id="KW-1185">Reference proteome</keyword>
<dbReference type="GO" id="GO:0008237">
    <property type="term" value="F:metallopeptidase activity"/>
    <property type="evidence" value="ECO:0007669"/>
    <property type="project" value="TreeGrafter"/>
</dbReference>
<dbReference type="PROSITE" id="PS51397">
    <property type="entry name" value="WLM"/>
    <property type="match status" value="1"/>
</dbReference>
<dbReference type="PROSITE" id="PS50199">
    <property type="entry name" value="ZF_RANBP2_2"/>
    <property type="match status" value="2"/>
</dbReference>
<evidence type="ECO:0000256" key="5">
    <source>
        <dbReference type="SAM" id="MobiDB-lite"/>
    </source>
</evidence>
<dbReference type="GO" id="GO:0008270">
    <property type="term" value="F:zinc ion binding"/>
    <property type="evidence" value="ECO:0007669"/>
    <property type="project" value="UniProtKB-KW"/>
</dbReference>
<protein>
    <recommendedName>
        <fullName evidence="10">DNA-dependent metalloprotease WSS1</fullName>
    </recommendedName>
</protein>
<dbReference type="InterPro" id="IPR013536">
    <property type="entry name" value="WLM_dom"/>
</dbReference>
<comment type="caution">
    <text evidence="8">The sequence shown here is derived from an EMBL/GenBank/DDBJ whole genome shotgun (WGS) entry which is preliminary data.</text>
</comment>
<dbReference type="Gene3D" id="2.30.30.380">
    <property type="entry name" value="Zn-finger domain of Sec23/24"/>
    <property type="match status" value="1"/>
</dbReference>
<dbReference type="Pfam" id="PF00641">
    <property type="entry name" value="Zn_ribbon_RanBP"/>
    <property type="match status" value="1"/>
</dbReference>
<dbReference type="Pfam" id="PF08325">
    <property type="entry name" value="WLM"/>
    <property type="match status" value="1"/>
</dbReference>
<dbReference type="InterPro" id="IPR053000">
    <property type="entry name" value="WSS1-like_metalloprotease"/>
</dbReference>
<gene>
    <name evidence="8" type="ORF">SASPL_117386</name>
</gene>
<dbReference type="SMART" id="SM00547">
    <property type="entry name" value="ZnF_RBZ"/>
    <property type="match status" value="2"/>
</dbReference>
<dbReference type="InterPro" id="IPR001876">
    <property type="entry name" value="Znf_RanBP2"/>
</dbReference>
<keyword evidence="2 4" id="KW-0863">Zinc-finger</keyword>
<dbReference type="InterPro" id="IPR036443">
    <property type="entry name" value="Znf_RanBP2_sf"/>
</dbReference>
<reference evidence="8" key="2">
    <citation type="submission" date="2020-08" db="EMBL/GenBank/DDBJ databases">
        <title>Plant Genome Project.</title>
        <authorList>
            <person name="Zhang R.-G."/>
        </authorList>
    </citation>
    <scope>NUCLEOTIDE SEQUENCE</scope>
    <source>
        <strain evidence="8">Huo1</strain>
        <tissue evidence="8">Leaf</tissue>
    </source>
</reference>
<dbReference type="EMBL" id="PNBA02000006">
    <property type="protein sequence ID" value="KAG6420844.1"/>
    <property type="molecule type" value="Genomic_DNA"/>
</dbReference>
<dbReference type="PANTHER" id="PTHR46622">
    <property type="entry name" value="DNA-DEPENDENT METALLOPROTEASE WSS1"/>
    <property type="match status" value="1"/>
</dbReference>
<accession>A0A8X8XXF7</accession>
<dbReference type="AlphaFoldDB" id="A0A8X8XXF7"/>
<evidence type="ECO:0000256" key="3">
    <source>
        <dbReference type="ARBA" id="ARBA00022833"/>
    </source>
</evidence>
<dbReference type="Proteomes" id="UP000298416">
    <property type="component" value="Unassembled WGS sequence"/>
</dbReference>